<feature type="region of interest" description="Disordered" evidence="5">
    <location>
        <begin position="831"/>
        <end position="854"/>
    </location>
</feature>
<feature type="domain" description="G5" evidence="7">
    <location>
        <begin position="507"/>
        <end position="587"/>
    </location>
</feature>
<evidence type="ECO:0000313" key="8">
    <source>
        <dbReference type="EMBL" id="RLY02323.1"/>
    </source>
</evidence>
<reference evidence="8 9" key="1">
    <citation type="submission" date="2018-10" db="EMBL/GenBank/DDBJ databases">
        <title>Streptococcus hillyeri sp. nov., isolated from equine tracheal sample.</title>
        <authorList>
            <person name="Macfadyen A.C."/>
            <person name="Waller A."/>
            <person name="Paterson G.K."/>
        </authorList>
    </citation>
    <scope>NUCLEOTIDE SEQUENCE [LARGE SCALE GENOMIC DNA]</scope>
    <source>
        <strain evidence="8 9">28462</strain>
    </source>
</reference>
<accession>A0A3L9DQS6</accession>
<evidence type="ECO:0000256" key="1">
    <source>
        <dbReference type="ARBA" id="ARBA00022512"/>
    </source>
</evidence>
<name>A0A3L9DQS6_9STRE</name>
<evidence type="ECO:0000256" key="3">
    <source>
        <dbReference type="ARBA" id="ARBA00022729"/>
    </source>
</evidence>
<dbReference type="InterPro" id="IPR011098">
    <property type="entry name" value="G5_dom"/>
</dbReference>
<dbReference type="Proteomes" id="UP000279194">
    <property type="component" value="Unassembled WGS sequence"/>
</dbReference>
<protein>
    <submittedName>
        <fullName evidence="8">YSIRK-type signal peptide-containing protein</fullName>
    </submittedName>
</protein>
<dbReference type="Pfam" id="PF04650">
    <property type="entry name" value="YSIRK_signal"/>
    <property type="match status" value="1"/>
</dbReference>
<organism evidence="8 9">
    <name type="scientific">Streptococcus hillyeri</name>
    <dbReference type="NCBI Taxonomy" id="2282420"/>
    <lineage>
        <taxon>Bacteria</taxon>
        <taxon>Bacillati</taxon>
        <taxon>Bacillota</taxon>
        <taxon>Bacilli</taxon>
        <taxon>Lactobacillales</taxon>
        <taxon>Streptococcaceae</taxon>
        <taxon>Streptococcus</taxon>
    </lineage>
</organism>
<evidence type="ECO:0000259" key="7">
    <source>
        <dbReference type="PROSITE" id="PS51109"/>
    </source>
</evidence>
<dbReference type="InterPro" id="IPR005877">
    <property type="entry name" value="YSIRK_signal_dom"/>
</dbReference>
<keyword evidence="2" id="KW-0964">Secreted</keyword>
<dbReference type="EMBL" id="RCVM01000016">
    <property type="protein sequence ID" value="RLY02323.1"/>
    <property type="molecule type" value="Genomic_DNA"/>
</dbReference>
<feature type="domain" description="G5" evidence="7">
    <location>
        <begin position="580"/>
        <end position="661"/>
    </location>
</feature>
<dbReference type="NCBIfam" id="TIGR01168">
    <property type="entry name" value="YSIRK_signal"/>
    <property type="match status" value="1"/>
</dbReference>
<dbReference type="NCBIfam" id="TIGR01167">
    <property type="entry name" value="LPXTG_anchor"/>
    <property type="match status" value="1"/>
</dbReference>
<keyword evidence="6" id="KW-0812">Transmembrane</keyword>
<evidence type="ECO:0000256" key="2">
    <source>
        <dbReference type="ARBA" id="ARBA00022525"/>
    </source>
</evidence>
<dbReference type="Pfam" id="PF07501">
    <property type="entry name" value="G5"/>
    <property type="match status" value="3"/>
</dbReference>
<sequence>MKKEKNSMNWYRLRQRFSLRKYHFGVASVVLGASIILGTSVTVQANTQTAPVAEARAEAGNVVTVDNSSDFVREWNQAGDKTIDLNATGYKNAVTEGMVQNSTLNNTAITTVQGNNQDLTLRGVSIDNQKDLTIKNTKINIVADTGLANPSITSSGNLTLDGVTTSGTVKPDLKVTSGTATVTNGTSETKFNHVTVSDGATLTLEGKQIDAKLVKATDNAKVISDSTGVDEYQGGDLTLKNLVGEVKTTEVKKLSLAGNSNVTLQAGSTITDKLEVPAGTILNIGDNQLTVKELLGTGKIIMSPAGTLNIGTLKEAINVEIKNNTANWAPNDKKAYVVVTTPEATPVVTGSPTPAGEIIVQDGNSWKLEEEKGIDITELENLVNEAYDSIAISEKLKTASPELVDRYNEVFEKADEVLNTATSQSEINAALEALKQTIIELGVYKEEPIVTIKEIPFNIIYKADATSANPAGTKSVETVGQLGEEEITTVDGKEISRRTITPKVNEVVLVSVKPTEVRSTINFNRIYEKDDNLEAGRLVTVTSGIKGVKRTITKYSVDEKTGDLIALAPEEVITPARTERIKVGTKPTEERKEVAYETIEITDPELPKGERRVDVTGQVGVELTVTTYDINPQTGELIENPATTKLEKAPLPEKVRIGSKEVVAEPTVEVSKGSGLTQDAKPYLEVPVITSKGRGLVQDEKPELEVPEITSKGPGLTQDAKPELEVPGITSKGPGLTQDAKPELEVPGITSKGPGLTQDAKPELEVPAITSKGSGLTQDVKPELEVPAITSKGSSLTQDAKPELEVPAITSKGSGLTQDVKPELEIPAITSKGSKLTQAPKAEAPLSESTETSNVTTMALATQSKAISTSQKVAQKQTKAVLPKTGEEEQNYFMLLGGLFTTLAMAGIWISDKRQNMND</sequence>
<keyword evidence="9" id="KW-1185">Reference proteome</keyword>
<feature type="transmembrane region" description="Helical" evidence="6">
    <location>
        <begin position="892"/>
        <end position="910"/>
    </location>
</feature>
<evidence type="ECO:0000256" key="6">
    <source>
        <dbReference type="SAM" id="Phobius"/>
    </source>
</evidence>
<feature type="region of interest" description="Disordered" evidence="5">
    <location>
        <begin position="694"/>
        <end position="760"/>
    </location>
</feature>
<keyword evidence="4" id="KW-0572">Peptidoglycan-anchor</keyword>
<keyword evidence="6" id="KW-1133">Transmembrane helix</keyword>
<dbReference type="Gene3D" id="2.20.230.10">
    <property type="entry name" value="Resuscitation-promoting factor rpfb"/>
    <property type="match status" value="3"/>
</dbReference>
<evidence type="ECO:0000256" key="4">
    <source>
        <dbReference type="ARBA" id="ARBA00023088"/>
    </source>
</evidence>
<dbReference type="OrthoDB" id="2237793at2"/>
<proteinExistence type="predicted"/>
<evidence type="ECO:0000313" key="9">
    <source>
        <dbReference type="Proteomes" id="UP000279194"/>
    </source>
</evidence>
<keyword evidence="1" id="KW-0134">Cell wall</keyword>
<gene>
    <name evidence="8" type="ORF">EAF07_07845</name>
</gene>
<dbReference type="InterPro" id="IPR019931">
    <property type="entry name" value="LPXTG_anchor"/>
</dbReference>
<dbReference type="PROSITE" id="PS51109">
    <property type="entry name" value="G5"/>
    <property type="match status" value="2"/>
</dbReference>
<dbReference type="Pfam" id="PF00746">
    <property type="entry name" value="Gram_pos_anchor"/>
    <property type="match status" value="1"/>
</dbReference>
<dbReference type="RefSeq" id="WP_121836023.1">
    <property type="nucleotide sequence ID" value="NZ_RCVM01000016.1"/>
</dbReference>
<evidence type="ECO:0000256" key="5">
    <source>
        <dbReference type="SAM" id="MobiDB-lite"/>
    </source>
</evidence>
<keyword evidence="3" id="KW-0732">Signal</keyword>
<keyword evidence="6" id="KW-0472">Membrane</keyword>
<dbReference type="AlphaFoldDB" id="A0A3L9DQS6"/>
<comment type="caution">
    <text evidence="8">The sequence shown here is derived from an EMBL/GenBank/DDBJ whole genome shotgun (WGS) entry which is preliminary data.</text>
</comment>
<dbReference type="SMART" id="SM01208">
    <property type="entry name" value="G5"/>
    <property type="match status" value="3"/>
</dbReference>